<dbReference type="AlphaFoldDB" id="Q0K2B4"/>
<name>Q0K2B4_CUPNH</name>
<dbReference type="Proteomes" id="UP000008210">
    <property type="component" value="Chromosome 2"/>
</dbReference>
<dbReference type="RefSeq" id="WP_011616993.1">
    <property type="nucleotide sequence ID" value="NC_008314.1"/>
</dbReference>
<evidence type="ECO:0000313" key="4">
    <source>
        <dbReference type="Proteomes" id="UP000296079"/>
    </source>
</evidence>
<dbReference type="OrthoDB" id="3482505at2"/>
<accession>Q0K2B4</accession>
<dbReference type="KEGG" id="reh:H16_B1069"/>
<protein>
    <submittedName>
        <fullName evidence="1">Uncharacterized protein</fullName>
    </submittedName>
</protein>
<organism evidence="1 3">
    <name type="scientific">Cupriavidus necator (strain ATCC 17699 / DSM 428 / KCTC 22496 / NCIMB 10442 / H16 / Stanier 337)</name>
    <name type="common">Ralstonia eutropha</name>
    <dbReference type="NCBI Taxonomy" id="381666"/>
    <lineage>
        <taxon>Bacteria</taxon>
        <taxon>Pseudomonadati</taxon>
        <taxon>Pseudomonadota</taxon>
        <taxon>Betaproteobacteria</taxon>
        <taxon>Burkholderiales</taxon>
        <taxon>Burkholderiaceae</taxon>
        <taxon>Cupriavidus</taxon>
    </lineage>
</organism>
<keyword evidence="3" id="KW-1185">Reference proteome</keyword>
<dbReference type="EMBL" id="AM260480">
    <property type="protein sequence ID" value="CAJ95860.1"/>
    <property type="molecule type" value="Genomic_DNA"/>
</dbReference>
<dbReference type="HOGENOM" id="CLU_2141738_0_0_4"/>
<sequence length="112" mass="12323">MANWQVGSNWDIVQGNGFRVHVFLTQNEDRIAGSAETSDGSHVSSRLEGFVTDNEFHLSILWKNGSDGRYIGSFKGKGFPAGQGVLEGFTGDLAHPESSTKWFSENVIFKRA</sequence>
<dbReference type="Proteomes" id="UP000296079">
    <property type="component" value="Chromosome 2"/>
</dbReference>
<reference evidence="1 3" key="1">
    <citation type="journal article" date="2006" name="Nat. Biotechnol.">
        <title>Genome sequence of the bioplastic-producing 'Knallgas' bacterium Ralstonia eutropha H16.</title>
        <authorList>
            <person name="Pohlmann A."/>
            <person name="Fricke W.F."/>
            <person name="Reinecke F."/>
            <person name="Kusian B."/>
            <person name="Liesegang H."/>
            <person name="Cramm R."/>
            <person name="Eitinger T."/>
            <person name="Ewering C."/>
            <person name="Potter M."/>
            <person name="Schwartz E."/>
            <person name="Strittmatter A."/>
            <person name="Voss I."/>
            <person name="Gottschalk G."/>
            <person name="Steinbuechel A."/>
            <person name="Friedrich B."/>
            <person name="Bowien B."/>
        </authorList>
    </citation>
    <scope>NUCLEOTIDE SEQUENCE [LARGE SCALE GENOMIC DNA]</scope>
    <source>
        <strain evidence="3">ATCC 17699 / DSM 428 / KCTC 22496 / NCIMB 10442 / H16 / Stanier 337</strain>
        <strain evidence="1">H16</strain>
    </source>
</reference>
<reference evidence="2 4" key="2">
    <citation type="submission" date="2019-04" db="EMBL/GenBank/DDBJ databases">
        <title>Long-read de novo sequencing of Cupriavidus necator H16.</title>
        <authorList>
            <person name="Little G.T."/>
            <person name="Ehsaan M."/>
            <person name="Arenas-Lopez C."/>
            <person name="Jawed K."/>
            <person name="Winzer K."/>
            <person name="Kovacs K."/>
            <person name="Malys N."/>
            <person name="Minton N.P."/>
        </authorList>
    </citation>
    <scope>NUCLEOTIDE SEQUENCE [LARGE SCALE GENOMIC DNA]</scope>
    <source>
        <strain evidence="2 4">H16</strain>
    </source>
</reference>
<evidence type="ECO:0000313" key="2">
    <source>
        <dbReference type="EMBL" id="QCC03742.1"/>
    </source>
</evidence>
<evidence type="ECO:0000313" key="3">
    <source>
        <dbReference type="Proteomes" id="UP000008210"/>
    </source>
</evidence>
<gene>
    <name evidence="1" type="ordered locus">H16_B1069</name>
    <name evidence="2" type="ORF">E6A55_24600</name>
</gene>
<evidence type="ECO:0000313" key="1">
    <source>
        <dbReference type="EMBL" id="CAJ95860.1"/>
    </source>
</evidence>
<dbReference type="EMBL" id="CP039288">
    <property type="protein sequence ID" value="QCC03742.1"/>
    <property type="molecule type" value="Genomic_DNA"/>
</dbReference>
<proteinExistence type="predicted"/>